<dbReference type="OrthoDB" id="3732589at2"/>
<dbReference type="EMBL" id="JWIR02000083">
    <property type="protein sequence ID" value="KKB34522.1"/>
    <property type="molecule type" value="Genomic_DNA"/>
</dbReference>
<comment type="caution">
    <text evidence="1">The sequence shown here is derived from an EMBL/GenBank/DDBJ whole genome shotgun (WGS) entry which is preliminary data.</text>
</comment>
<organism evidence="1 2">
    <name type="scientific">Bacillus thermotolerans</name>
    <name type="common">Quasibacillus thermotolerans</name>
    <dbReference type="NCBI Taxonomy" id="1221996"/>
    <lineage>
        <taxon>Bacteria</taxon>
        <taxon>Bacillati</taxon>
        <taxon>Bacillota</taxon>
        <taxon>Bacilli</taxon>
        <taxon>Bacillales</taxon>
        <taxon>Bacillaceae</taxon>
        <taxon>Bacillus</taxon>
    </lineage>
</organism>
<reference evidence="1" key="1">
    <citation type="submission" date="2015-02" db="EMBL/GenBank/DDBJ databases">
        <title>Genome Assembly of Bacillaceae bacterium MTCC 8252.</title>
        <authorList>
            <person name="Verma A."/>
            <person name="Khatri I."/>
            <person name="Mual P."/>
            <person name="Subramanian S."/>
            <person name="Krishnamurthi S."/>
        </authorList>
    </citation>
    <scope>NUCLEOTIDE SEQUENCE [LARGE SCALE GENOMIC DNA]</scope>
    <source>
        <strain evidence="1">MTCC 8252</strain>
    </source>
</reference>
<evidence type="ECO:0000313" key="2">
    <source>
        <dbReference type="Proteomes" id="UP000031563"/>
    </source>
</evidence>
<dbReference type="Gene3D" id="1.10.1510.20">
    <property type="entry name" value="Propanediol/glycerol dehydratase, small subunit"/>
    <property type="match status" value="1"/>
</dbReference>
<dbReference type="NCBIfam" id="NF011972">
    <property type="entry name" value="PRK15443.1-3"/>
    <property type="match status" value="1"/>
</dbReference>
<dbReference type="STRING" id="1221996.QY95_03873"/>
<proteinExistence type="predicted"/>
<dbReference type="SUPFAM" id="SSF47148">
    <property type="entry name" value="Diol dehydratase, gamma subunit"/>
    <property type="match status" value="1"/>
</dbReference>
<dbReference type="AlphaFoldDB" id="A0A0F5HNX4"/>
<dbReference type="InterPro" id="IPR003207">
    <property type="entry name" value="Ppandiol/glycerol_DeHydtase_su"/>
</dbReference>
<dbReference type="Proteomes" id="UP000031563">
    <property type="component" value="Unassembled WGS sequence"/>
</dbReference>
<protein>
    <submittedName>
        <fullName evidence="1">Propanediol dehydratase small subunit</fullName>
    </submittedName>
</protein>
<sequence length="175" mass="19586">MNQQLIEQIVKEVMLSMNQANTAQEEAAVAVAEPKLVVESVTKEDYPLATKRPELIQAPTGKTLDDLTLQGVLNGEVKPEDVRISADTLELQAQVAESIGRDPFARNLRRAAELIAVPDDRILDIYNALRPYRSTKEELLAIADELEQQYNATINANLVREAADVYETRDRLKKD</sequence>
<gene>
    <name evidence="1" type="ORF">QY95_03873</name>
</gene>
<accession>A0A0F5HNX4</accession>
<dbReference type="Pfam" id="PF02287">
    <property type="entry name" value="Dehydratase_SU"/>
    <property type="match status" value="1"/>
</dbReference>
<name>A0A0F5HNX4_BACTR</name>
<keyword evidence="2" id="KW-1185">Reference proteome</keyword>
<dbReference type="InterPro" id="IPR036091">
    <property type="entry name" value="Prodiol/glycerol_DeHase__sf_su"/>
</dbReference>
<dbReference type="RefSeq" id="WP_040048038.1">
    <property type="nucleotide sequence ID" value="NZ_JWIR02000083.1"/>
</dbReference>
<evidence type="ECO:0000313" key="1">
    <source>
        <dbReference type="EMBL" id="KKB34522.1"/>
    </source>
</evidence>
<dbReference type="PIRSF" id="PIRSF018505">
    <property type="entry name" value="Prpndl_dhdrts_sm"/>
    <property type="match status" value="1"/>
</dbReference>